<protein>
    <submittedName>
        <fullName evidence="1">Uncharacterized protein</fullName>
    </submittedName>
</protein>
<name>A0ABQ1G276_9BACL</name>
<dbReference type="RefSeq" id="WP_188429584.1">
    <property type="nucleotide sequence ID" value="NZ_BMEX01000002.1"/>
</dbReference>
<organism evidence="1 2">
    <name type="scientific">Kroppenstedtia guangzhouensis</name>
    <dbReference type="NCBI Taxonomy" id="1274356"/>
    <lineage>
        <taxon>Bacteria</taxon>
        <taxon>Bacillati</taxon>
        <taxon>Bacillota</taxon>
        <taxon>Bacilli</taxon>
        <taxon>Bacillales</taxon>
        <taxon>Thermoactinomycetaceae</taxon>
        <taxon>Kroppenstedtia</taxon>
    </lineage>
</organism>
<comment type="caution">
    <text evidence="1">The sequence shown here is derived from an EMBL/GenBank/DDBJ whole genome shotgun (WGS) entry which is preliminary data.</text>
</comment>
<sequence length="77" mass="8807">MKMVDEVEAIAKVKLNGEKTKCDYYVGQVLENTDPSGNRSLSYIKEIKSVKKEGDYLKIHVISVPIHMLKINKKKEL</sequence>
<dbReference type="EMBL" id="BMEX01000002">
    <property type="protein sequence ID" value="GGA35294.1"/>
    <property type="molecule type" value="Genomic_DNA"/>
</dbReference>
<gene>
    <name evidence="1" type="ORF">GCM10007416_05180</name>
</gene>
<evidence type="ECO:0000313" key="2">
    <source>
        <dbReference type="Proteomes" id="UP000617979"/>
    </source>
</evidence>
<reference evidence="2" key="1">
    <citation type="journal article" date="2019" name="Int. J. Syst. Evol. Microbiol.">
        <title>The Global Catalogue of Microorganisms (GCM) 10K type strain sequencing project: providing services to taxonomists for standard genome sequencing and annotation.</title>
        <authorList>
            <consortium name="The Broad Institute Genomics Platform"/>
            <consortium name="The Broad Institute Genome Sequencing Center for Infectious Disease"/>
            <person name="Wu L."/>
            <person name="Ma J."/>
        </authorList>
    </citation>
    <scope>NUCLEOTIDE SEQUENCE [LARGE SCALE GENOMIC DNA]</scope>
    <source>
        <strain evidence="2">CGMCC 1.12404</strain>
    </source>
</reference>
<evidence type="ECO:0000313" key="1">
    <source>
        <dbReference type="EMBL" id="GGA35294.1"/>
    </source>
</evidence>
<dbReference type="Proteomes" id="UP000617979">
    <property type="component" value="Unassembled WGS sequence"/>
</dbReference>
<proteinExistence type="predicted"/>
<accession>A0ABQ1G276</accession>
<keyword evidence="2" id="KW-1185">Reference proteome</keyword>